<dbReference type="GO" id="GO:0004674">
    <property type="term" value="F:protein serine/threonine kinase activity"/>
    <property type="evidence" value="ECO:0007669"/>
    <property type="project" value="UniProtKB-KW"/>
</dbReference>
<feature type="domain" description="Protein kinase" evidence="9">
    <location>
        <begin position="28"/>
        <end position="293"/>
    </location>
</feature>
<feature type="compositionally biased region" description="Polar residues" evidence="8">
    <location>
        <begin position="353"/>
        <end position="362"/>
    </location>
</feature>
<dbReference type="PROSITE" id="PS50011">
    <property type="entry name" value="PROTEIN_KINASE_DOM"/>
    <property type="match status" value="1"/>
</dbReference>
<keyword evidence="3 6" id="KW-0547">Nucleotide-binding</keyword>
<evidence type="ECO:0000256" key="8">
    <source>
        <dbReference type="SAM" id="MobiDB-lite"/>
    </source>
</evidence>
<dbReference type="PROSITE" id="PS00108">
    <property type="entry name" value="PROTEIN_KINASE_ST"/>
    <property type="match status" value="1"/>
</dbReference>
<dbReference type="SUPFAM" id="SSF56112">
    <property type="entry name" value="Protein kinase-like (PK-like)"/>
    <property type="match status" value="1"/>
</dbReference>
<feature type="region of interest" description="Disordered" evidence="8">
    <location>
        <begin position="299"/>
        <end position="396"/>
    </location>
</feature>
<dbReference type="InterPro" id="IPR008271">
    <property type="entry name" value="Ser/Thr_kinase_AS"/>
</dbReference>
<evidence type="ECO:0000256" key="6">
    <source>
        <dbReference type="PROSITE-ProRule" id="PRU10141"/>
    </source>
</evidence>
<sequence>MIRRRKKTPERTVPHTRLQSDAELTRLYRFESKLGEGTYGVVYRATQLQTQTLWALKEIHKPEPGHSRWNLLDNEIQILQKVDHPNIVLLSEVLHTAQKMYLVLELCSGGDLKQLLQMRIFLTEHETRAIVQALADVLLYLHRRDIAHRDLKLENILLKNPVEDDRSPIVIKVADFGLALQCEGGLASIGTFITQACGTHTYMAPEVMSGRGYSQSCDMWSLGVIMYLLLCGQAPFEASSKSRRLEKMKRGVEFPQTLWASVSHTAQTVLPSLLSPDPVQRITAFQMLQSPWITGDFSRPLPPDFQERVSEKHEGSVSPDSSPREHKPHSPVCSQNEAENGVCQKLMKKYQSEALSPKTQSPPDVAKPSSKRKMSTVRKKRNSGPKNTVSVETSRS</sequence>
<proteinExistence type="inferred from homology"/>
<feature type="compositionally biased region" description="Polar residues" evidence="8">
    <location>
        <begin position="384"/>
        <end position="396"/>
    </location>
</feature>
<dbReference type="SMART" id="SM00220">
    <property type="entry name" value="S_TKc"/>
    <property type="match status" value="1"/>
</dbReference>
<dbReference type="GO" id="GO:0005524">
    <property type="term" value="F:ATP binding"/>
    <property type="evidence" value="ECO:0007669"/>
    <property type="project" value="UniProtKB-UniRule"/>
</dbReference>
<dbReference type="Proteomes" id="UP001497482">
    <property type="component" value="Chromosome 22"/>
</dbReference>
<dbReference type="Gene3D" id="1.10.510.10">
    <property type="entry name" value="Transferase(Phosphotransferase) domain 1"/>
    <property type="match status" value="1"/>
</dbReference>
<comment type="similarity">
    <text evidence="7">Belongs to the protein kinase superfamily.</text>
</comment>
<keyword evidence="1 7" id="KW-0723">Serine/threonine-protein kinase</keyword>
<dbReference type="FunFam" id="3.30.200.20:FF:000315">
    <property type="entry name" value="Calcium-dependent protein kinase 3"/>
    <property type="match status" value="1"/>
</dbReference>
<evidence type="ECO:0000256" key="3">
    <source>
        <dbReference type="ARBA" id="ARBA00022741"/>
    </source>
</evidence>
<dbReference type="AlphaFoldDB" id="A0AAV2LC43"/>
<dbReference type="InterPro" id="IPR017441">
    <property type="entry name" value="Protein_kinase_ATP_BS"/>
</dbReference>
<evidence type="ECO:0000313" key="11">
    <source>
        <dbReference type="Proteomes" id="UP001497482"/>
    </source>
</evidence>
<feature type="compositionally biased region" description="Basic residues" evidence="8">
    <location>
        <begin position="369"/>
        <end position="383"/>
    </location>
</feature>
<dbReference type="FunFam" id="1.10.510.10:FF:000571">
    <property type="entry name" value="Maternal embryonic leucine zipper kinase"/>
    <property type="match status" value="1"/>
</dbReference>
<accession>A0AAV2LC43</accession>
<evidence type="ECO:0000256" key="2">
    <source>
        <dbReference type="ARBA" id="ARBA00022679"/>
    </source>
</evidence>
<dbReference type="Pfam" id="PF00069">
    <property type="entry name" value="Pkinase"/>
    <property type="match status" value="1"/>
</dbReference>
<evidence type="ECO:0000256" key="4">
    <source>
        <dbReference type="ARBA" id="ARBA00022777"/>
    </source>
</evidence>
<keyword evidence="4" id="KW-0418">Kinase</keyword>
<dbReference type="PANTHER" id="PTHR24347">
    <property type="entry name" value="SERINE/THREONINE-PROTEIN KINASE"/>
    <property type="match status" value="1"/>
</dbReference>
<dbReference type="PROSITE" id="PS00107">
    <property type="entry name" value="PROTEIN_KINASE_ATP"/>
    <property type="match status" value="1"/>
</dbReference>
<dbReference type="InterPro" id="IPR011009">
    <property type="entry name" value="Kinase-like_dom_sf"/>
</dbReference>
<dbReference type="EMBL" id="OZ035844">
    <property type="protein sequence ID" value="CAL1598098.1"/>
    <property type="molecule type" value="Genomic_DNA"/>
</dbReference>
<keyword evidence="5 6" id="KW-0067">ATP-binding</keyword>
<protein>
    <recommendedName>
        <fullName evidence="9">Protein kinase domain-containing protein</fullName>
    </recommendedName>
</protein>
<evidence type="ECO:0000256" key="7">
    <source>
        <dbReference type="RuleBase" id="RU000304"/>
    </source>
</evidence>
<keyword evidence="2" id="KW-0808">Transferase</keyword>
<evidence type="ECO:0000256" key="1">
    <source>
        <dbReference type="ARBA" id="ARBA00022527"/>
    </source>
</evidence>
<reference evidence="10 11" key="1">
    <citation type="submission" date="2024-04" db="EMBL/GenBank/DDBJ databases">
        <authorList>
            <person name="Waldvogel A.-M."/>
            <person name="Schoenle A."/>
        </authorList>
    </citation>
    <scope>NUCLEOTIDE SEQUENCE [LARGE SCALE GENOMIC DNA]</scope>
</reference>
<evidence type="ECO:0000313" key="10">
    <source>
        <dbReference type="EMBL" id="CAL1598098.1"/>
    </source>
</evidence>
<evidence type="ECO:0000259" key="9">
    <source>
        <dbReference type="PROSITE" id="PS50011"/>
    </source>
</evidence>
<evidence type="ECO:0000256" key="5">
    <source>
        <dbReference type="ARBA" id="ARBA00022840"/>
    </source>
</evidence>
<dbReference type="InterPro" id="IPR000719">
    <property type="entry name" value="Prot_kinase_dom"/>
</dbReference>
<name>A0AAV2LC43_KNICA</name>
<gene>
    <name evidence="10" type="ORF">KC01_LOCUS26536</name>
</gene>
<feature type="binding site" evidence="6">
    <location>
        <position position="57"/>
    </location>
    <ligand>
        <name>ATP</name>
        <dbReference type="ChEBI" id="CHEBI:30616"/>
    </ligand>
</feature>
<organism evidence="10 11">
    <name type="scientific">Knipowitschia caucasica</name>
    <name type="common">Caucasian dwarf goby</name>
    <name type="synonym">Pomatoschistus caucasicus</name>
    <dbReference type="NCBI Taxonomy" id="637954"/>
    <lineage>
        <taxon>Eukaryota</taxon>
        <taxon>Metazoa</taxon>
        <taxon>Chordata</taxon>
        <taxon>Craniata</taxon>
        <taxon>Vertebrata</taxon>
        <taxon>Euteleostomi</taxon>
        <taxon>Actinopterygii</taxon>
        <taxon>Neopterygii</taxon>
        <taxon>Teleostei</taxon>
        <taxon>Neoteleostei</taxon>
        <taxon>Acanthomorphata</taxon>
        <taxon>Gobiaria</taxon>
        <taxon>Gobiiformes</taxon>
        <taxon>Gobioidei</taxon>
        <taxon>Gobiidae</taxon>
        <taxon>Gobiinae</taxon>
        <taxon>Knipowitschia</taxon>
    </lineage>
</organism>
<keyword evidence="11" id="KW-1185">Reference proteome</keyword>
<feature type="compositionally biased region" description="Basic and acidic residues" evidence="8">
    <location>
        <begin position="305"/>
        <end position="315"/>
    </location>
</feature>